<dbReference type="CDD" id="cd00063">
    <property type="entry name" value="FN3"/>
    <property type="match status" value="1"/>
</dbReference>
<evidence type="ECO:0000313" key="2">
    <source>
        <dbReference type="EMBL" id="MEQ2216276.1"/>
    </source>
</evidence>
<keyword evidence="3" id="KW-1185">Reference proteome</keyword>
<organism evidence="2 3">
    <name type="scientific">Xenoophorus captivus</name>
    <dbReference type="NCBI Taxonomy" id="1517983"/>
    <lineage>
        <taxon>Eukaryota</taxon>
        <taxon>Metazoa</taxon>
        <taxon>Chordata</taxon>
        <taxon>Craniata</taxon>
        <taxon>Vertebrata</taxon>
        <taxon>Euteleostomi</taxon>
        <taxon>Actinopterygii</taxon>
        <taxon>Neopterygii</taxon>
        <taxon>Teleostei</taxon>
        <taxon>Neoteleostei</taxon>
        <taxon>Acanthomorphata</taxon>
        <taxon>Ovalentaria</taxon>
        <taxon>Atherinomorphae</taxon>
        <taxon>Cyprinodontiformes</taxon>
        <taxon>Goodeidae</taxon>
        <taxon>Xenoophorus</taxon>
    </lineage>
</organism>
<feature type="domain" description="Fibronectin type-III" evidence="1">
    <location>
        <begin position="55"/>
        <end position="102"/>
    </location>
</feature>
<accession>A0ABV0S8S7</accession>
<dbReference type="SUPFAM" id="SSF49265">
    <property type="entry name" value="Fibronectin type III"/>
    <property type="match status" value="1"/>
</dbReference>
<evidence type="ECO:0000313" key="3">
    <source>
        <dbReference type="Proteomes" id="UP001434883"/>
    </source>
</evidence>
<protein>
    <recommendedName>
        <fullName evidence="1">Fibronectin type-III domain-containing protein</fullName>
    </recommendedName>
</protein>
<dbReference type="InterPro" id="IPR013783">
    <property type="entry name" value="Ig-like_fold"/>
</dbReference>
<dbReference type="InterPro" id="IPR036116">
    <property type="entry name" value="FN3_sf"/>
</dbReference>
<dbReference type="InterPro" id="IPR003961">
    <property type="entry name" value="FN3_dom"/>
</dbReference>
<name>A0ABV0S8S7_9TELE</name>
<gene>
    <name evidence="2" type="ORF">XENOCAPTIV_013548</name>
</gene>
<sequence length="102" mass="10856">MATVRIQASGRQCSFHLCVSGYDEAIYQCIAENSAGTNQASARLAVVRAKDLPAAPQGLIASAVSINTLQITWSNPPSSITDNIIGYILHIRKLGGECKHTT</sequence>
<dbReference type="EMBL" id="JAHRIN010070040">
    <property type="protein sequence ID" value="MEQ2216276.1"/>
    <property type="molecule type" value="Genomic_DNA"/>
</dbReference>
<evidence type="ECO:0000259" key="1">
    <source>
        <dbReference type="PROSITE" id="PS50853"/>
    </source>
</evidence>
<dbReference type="Gene3D" id="2.60.40.10">
    <property type="entry name" value="Immunoglobulins"/>
    <property type="match status" value="2"/>
</dbReference>
<reference evidence="2 3" key="1">
    <citation type="submission" date="2021-06" db="EMBL/GenBank/DDBJ databases">
        <authorList>
            <person name="Palmer J.M."/>
        </authorList>
    </citation>
    <scope>NUCLEOTIDE SEQUENCE [LARGE SCALE GENOMIC DNA]</scope>
    <source>
        <strain evidence="2 3">XC_2019</strain>
        <tissue evidence="2">Muscle</tissue>
    </source>
</reference>
<proteinExistence type="predicted"/>
<dbReference type="PROSITE" id="PS50853">
    <property type="entry name" value="FN3"/>
    <property type="match status" value="1"/>
</dbReference>
<dbReference type="Proteomes" id="UP001434883">
    <property type="component" value="Unassembled WGS sequence"/>
</dbReference>
<comment type="caution">
    <text evidence="2">The sequence shown here is derived from an EMBL/GenBank/DDBJ whole genome shotgun (WGS) entry which is preliminary data.</text>
</comment>